<organism evidence="3 4">
    <name type="scientific">Diaminobutyricimonas aerilata</name>
    <dbReference type="NCBI Taxonomy" id="1162967"/>
    <lineage>
        <taxon>Bacteria</taxon>
        <taxon>Bacillati</taxon>
        <taxon>Actinomycetota</taxon>
        <taxon>Actinomycetes</taxon>
        <taxon>Micrococcales</taxon>
        <taxon>Microbacteriaceae</taxon>
        <taxon>Diaminobutyricimonas</taxon>
    </lineage>
</organism>
<dbReference type="EMBL" id="PGFF01000001">
    <property type="protein sequence ID" value="PJJ70520.1"/>
    <property type="molecule type" value="Genomic_DNA"/>
</dbReference>
<dbReference type="Pfam" id="PF12850">
    <property type="entry name" value="Metallophos_2"/>
    <property type="match status" value="1"/>
</dbReference>
<dbReference type="Proteomes" id="UP000228758">
    <property type="component" value="Unassembled WGS sequence"/>
</dbReference>
<comment type="caution">
    <text evidence="3">The sequence shown here is derived from an EMBL/GenBank/DDBJ whole genome shotgun (WGS) entry which is preliminary data.</text>
</comment>
<dbReference type="Gene3D" id="3.60.21.10">
    <property type="match status" value="1"/>
</dbReference>
<evidence type="ECO:0000259" key="2">
    <source>
        <dbReference type="Pfam" id="PF12850"/>
    </source>
</evidence>
<dbReference type="PIRSF" id="PIRSF000883">
    <property type="entry name" value="Pesterase_MJ0912"/>
    <property type="match status" value="1"/>
</dbReference>
<dbReference type="GO" id="GO:0016791">
    <property type="term" value="F:phosphatase activity"/>
    <property type="evidence" value="ECO:0007669"/>
    <property type="project" value="TreeGrafter"/>
</dbReference>
<protein>
    <submittedName>
        <fullName evidence="3">Protein phosphatase</fullName>
    </submittedName>
</protein>
<evidence type="ECO:0000313" key="3">
    <source>
        <dbReference type="EMBL" id="PJJ70520.1"/>
    </source>
</evidence>
<dbReference type="SUPFAM" id="SSF56300">
    <property type="entry name" value="Metallo-dependent phosphatases"/>
    <property type="match status" value="1"/>
</dbReference>
<dbReference type="AlphaFoldDB" id="A0A2M9CF89"/>
<sequence length="246" mass="26577">MAATPTSDRRSIAVVSDIHGNLTALRAVLADIESRGITEIVDLGDIVGKGPRGSACVALARERCAVTVAGNWEAMLLAEGLSHEALLWWRDELTDADREWLAALPLVHDMELSGRTIRFLHASALSVFTRVFAQHSDEEFAAMFANTELTGPGPVPQVVCYGDIHNAYVRTMPGRMLLNAGSVGNPLDEPTASYLVLHGSDGPGPFGVEFVRVPYDVEAEIAVAFELGMPDLDAYAAELRTARYSR</sequence>
<dbReference type="PANTHER" id="PTHR42850">
    <property type="entry name" value="METALLOPHOSPHOESTERASE"/>
    <property type="match status" value="1"/>
</dbReference>
<accession>A0A2M9CF89</accession>
<comment type="similarity">
    <text evidence="1">Belongs to the metallophosphoesterase superfamily. YfcE family.</text>
</comment>
<dbReference type="OrthoDB" id="9813918at2"/>
<dbReference type="InterPro" id="IPR011152">
    <property type="entry name" value="Pesterase_MJ0912"/>
</dbReference>
<evidence type="ECO:0000256" key="1">
    <source>
        <dbReference type="ARBA" id="ARBA00008950"/>
    </source>
</evidence>
<proteinExistence type="inferred from homology"/>
<gene>
    <name evidence="3" type="ORF">CLV46_0042</name>
</gene>
<dbReference type="GO" id="GO:0005737">
    <property type="term" value="C:cytoplasm"/>
    <property type="evidence" value="ECO:0007669"/>
    <property type="project" value="TreeGrafter"/>
</dbReference>
<name>A0A2M9CF89_9MICO</name>
<keyword evidence="4" id="KW-1185">Reference proteome</keyword>
<reference evidence="3 4" key="1">
    <citation type="submission" date="2017-11" db="EMBL/GenBank/DDBJ databases">
        <title>Genomic Encyclopedia of Archaeal and Bacterial Type Strains, Phase II (KMG-II): From Individual Species to Whole Genera.</title>
        <authorList>
            <person name="Goeker M."/>
        </authorList>
    </citation>
    <scope>NUCLEOTIDE SEQUENCE [LARGE SCALE GENOMIC DNA]</scope>
    <source>
        <strain evidence="3 4">DSM 27393</strain>
    </source>
</reference>
<dbReference type="InterPro" id="IPR029052">
    <property type="entry name" value="Metallo-depent_PP-like"/>
</dbReference>
<dbReference type="InterPro" id="IPR050126">
    <property type="entry name" value="Ap4A_hydrolase"/>
</dbReference>
<evidence type="ECO:0000313" key="4">
    <source>
        <dbReference type="Proteomes" id="UP000228758"/>
    </source>
</evidence>
<dbReference type="InterPro" id="IPR024654">
    <property type="entry name" value="Calcineurin-like_PHP_lpxH"/>
</dbReference>
<dbReference type="PANTHER" id="PTHR42850:SF2">
    <property type="entry name" value="BLL5683 PROTEIN"/>
    <property type="match status" value="1"/>
</dbReference>
<feature type="domain" description="Calcineurin-like phosphoesterase" evidence="2">
    <location>
        <begin position="12"/>
        <end position="199"/>
    </location>
</feature>
<dbReference type="RefSeq" id="WP_100362931.1">
    <property type="nucleotide sequence ID" value="NZ_PGFF01000001.1"/>
</dbReference>